<dbReference type="PRINTS" id="PR00411">
    <property type="entry name" value="PNDRDTASEI"/>
</dbReference>
<keyword evidence="3" id="KW-0274">FAD</keyword>
<comment type="caution">
    <text evidence="6">The sequence shown here is derived from an EMBL/GenBank/DDBJ whole genome shotgun (WGS) entry which is preliminary data.</text>
</comment>
<evidence type="ECO:0000313" key="7">
    <source>
        <dbReference type="Proteomes" id="UP000229307"/>
    </source>
</evidence>
<dbReference type="EMBL" id="PFMR01000193">
    <property type="protein sequence ID" value="PIZ16341.1"/>
    <property type="molecule type" value="Genomic_DNA"/>
</dbReference>
<sequence length="434" mass="47699">MKQAKVIVVGGGAAGMMAAGRAAERGAEAFLLEKTESPGKKLLITGKDRCNFTNSAELDAFIREFGNKGNFLYPAFFNFFNEDLKKFFEGLGVKSKVERGGRVFPASDRSEDIHKALLNYMKSGRVNLLYETRVKDLVVRKGRVSAVKTKADEAIGCSSVILCTGGVSYPGTGSTGDGYKIAKKHGHTITELRPALVPLETKEEWPKELQGLSLENVRVTAKCSYKKIAEEFGDMLFTHFGVSGPIILSMSKKIGKWLANKNPPLSPFSEGGDKKDSVERSSVVLIIDLKPALDLEKLDQRLRRDLIKYSNKTFGNSLDDLLPKSLIPVIVRFSFIPEDKPANTITRKERRYLAELLKALPFEISKTRPIEEAIITSGGIALEEIDNRTMESKIVKGLYFAGEVVDLDAPTGGYNLQMAFSTGRLAGESASRNS</sequence>
<evidence type="ECO:0000256" key="3">
    <source>
        <dbReference type="ARBA" id="ARBA00022827"/>
    </source>
</evidence>
<protein>
    <submittedName>
        <fullName evidence="6">Aminoacetone oxidase family FAD-binding enzyme</fullName>
    </submittedName>
</protein>
<dbReference type="Gene3D" id="3.50.50.60">
    <property type="entry name" value="FAD/NAD(P)-binding domain"/>
    <property type="match status" value="1"/>
</dbReference>
<reference evidence="7" key="1">
    <citation type="submission" date="2017-09" db="EMBL/GenBank/DDBJ databases">
        <title>Depth-based differentiation of microbial function through sediment-hosted aquifers and enrichment of novel symbionts in the deep terrestrial subsurface.</title>
        <authorList>
            <person name="Probst A.J."/>
            <person name="Ladd B."/>
            <person name="Jarett J.K."/>
            <person name="Geller-Mcgrath D.E."/>
            <person name="Sieber C.M.K."/>
            <person name="Emerson J.B."/>
            <person name="Anantharaman K."/>
            <person name="Thomas B.C."/>
            <person name="Malmstrom R."/>
            <person name="Stieglmeier M."/>
            <person name="Klingl A."/>
            <person name="Woyke T."/>
            <person name="Ryan C.M."/>
            <person name="Banfield J.F."/>
        </authorList>
    </citation>
    <scope>NUCLEOTIDE SEQUENCE [LARGE SCALE GENOMIC DNA]</scope>
</reference>
<dbReference type="Gene3D" id="2.40.30.10">
    <property type="entry name" value="Translation factors"/>
    <property type="match status" value="1"/>
</dbReference>
<evidence type="ECO:0000256" key="1">
    <source>
        <dbReference type="ARBA" id="ARBA00001974"/>
    </source>
</evidence>
<dbReference type="InterPro" id="IPR023166">
    <property type="entry name" value="BaiN-like_dom_sf"/>
</dbReference>
<dbReference type="SUPFAM" id="SSF160996">
    <property type="entry name" value="HI0933 insert domain-like"/>
    <property type="match status" value="1"/>
</dbReference>
<feature type="domain" description="RsdA/BaiN/AoA(So)-like insert" evidence="5">
    <location>
        <begin position="280"/>
        <end position="375"/>
    </location>
</feature>
<evidence type="ECO:0000256" key="2">
    <source>
        <dbReference type="ARBA" id="ARBA00022630"/>
    </source>
</evidence>
<feature type="domain" description="RsdA/BaiN/AoA(So)-like insert" evidence="5">
    <location>
        <begin position="193"/>
        <end position="259"/>
    </location>
</feature>
<dbReference type="InterPro" id="IPR004792">
    <property type="entry name" value="BaiN-like"/>
</dbReference>
<dbReference type="AlphaFoldDB" id="A0A2M7SA28"/>
<gene>
    <name evidence="6" type="ORF">COY52_07270</name>
</gene>
<evidence type="ECO:0000313" key="6">
    <source>
        <dbReference type="EMBL" id="PIZ16341.1"/>
    </source>
</evidence>
<evidence type="ECO:0000259" key="4">
    <source>
        <dbReference type="Pfam" id="PF03486"/>
    </source>
</evidence>
<dbReference type="SUPFAM" id="SSF51905">
    <property type="entry name" value="FAD/NAD(P)-binding domain"/>
    <property type="match status" value="1"/>
</dbReference>
<comment type="cofactor">
    <cofactor evidence="1">
        <name>FAD</name>
        <dbReference type="ChEBI" id="CHEBI:57692"/>
    </cofactor>
</comment>
<dbReference type="PANTHER" id="PTHR42887:SF2">
    <property type="entry name" value="OS12G0638800 PROTEIN"/>
    <property type="match status" value="1"/>
</dbReference>
<dbReference type="InterPro" id="IPR055178">
    <property type="entry name" value="RsdA/BaiN/AoA(So)-like_dom"/>
</dbReference>
<accession>A0A2M7SA28</accession>
<dbReference type="InterPro" id="IPR057661">
    <property type="entry name" value="RsdA/BaiN/AoA(So)_Rossmann"/>
</dbReference>
<evidence type="ECO:0000259" key="5">
    <source>
        <dbReference type="Pfam" id="PF22780"/>
    </source>
</evidence>
<dbReference type="PANTHER" id="PTHR42887">
    <property type="entry name" value="OS12G0638800 PROTEIN"/>
    <property type="match status" value="1"/>
</dbReference>
<dbReference type="Pfam" id="PF03486">
    <property type="entry name" value="HI0933_like"/>
    <property type="match status" value="1"/>
</dbReference>
<dbReference type="InterPro" id="IPR036188">
    <property type="entry name" value="FAD/NAD-bd_sf"/>
</dbReference>
<dbReference type="NCBIfam" id="TIGR00275">
    <property type="entry name" value="aminoacetone oxidase family FAD-binding enzyme"/>
    <property type="match status" value="1"/>
</dbReference>
<keyword evidence="2" id="KW-0285">Flavoprotein</keyword>
<dbReference type="Gene3D" id="1.10.8.260">
    <property type="entry name" value="HI0933 insert domain-like"/>
    <property type="match status" value="1"/>
</dbReference>
<proteinExistence type="predicted"/>
<dbReference type="Proteomes" id="UP000229307">
    <property type="component" value="Unassembled WGS sequence"/>
</dbReference>
<dbReference type="Pfam" id="PF22780">
    <property type="entry name" value="HI0933_like_1st"/>
    <property type="match status" value="2"/>
</dbReference>
<name>A0A2M7SA28_9BACT</name>
<feature type="domain" description="RsdA/BaiN/AoA(So)-like Rossmann fold-like" evidence="4">
    <location>
        <begin position="5"/>
        <end position="428"/>
    </location>
</feature>
<organism evidence="6 7">
    <name type="scientific">Candidatus Desantisbacteria bacterium CG_4_10_14_0_8_um_filter_48_22</name>
    <dbReference type="NCBI Taxonomy" id="1974543"/>
    <lineage>
        <taxon>Bacteria</taxon>
        <taxon>Candidatus Desantisiibacteriota</taxon>
    </lineage>
</organism>